<evidence type="ECO:0000256" key="2">
    <source>
        <dbReference type="ARBA" id="ARBA00022573"/>
    </source>
</evidence>
<dbReference type="EMBL" id="JBHULX010000039">
    <property type="protein sequence ID" value="MFD2592350.1"/>
    <property type="molecule type" value="Genomic_DNA"/>
</dbReference>
<sequence length="247" mass="28561">MILVFGGTTEGKIVSGVLDDLNIPYYYTTKTKVPFTGKGTAIYGAMDQKLLREFCEREKIDIILNAAHPFAEQLHKTIVTVPEEIQLYRWERHFEPREKHPEVFYVAAYNQVLQLLENLGYTSMLALSGVQTISHLKRYWEENKTWFRILDRDSSRNIALASGFPETQLIYGYPQSAIEEKKLFRDINPEVIFTKESGSSGKLYDKIKAAVECAIPIVILERPILSDRYIRITKKQELIKLMSKQYS</sequence>
<evidence type="ECO:0000256" key="1">
    <source>
        <dbReference type="ARBA" id="ARBA00004953"/>
    </source>
</evidence>
<accession>A0ABW5ND62</accession>
<protein>
    <submittedName>
        <fullName evidence="4">Precorrin-6A/cobalt-precorrin-6A reductase</fullName>
        <ecNumber evidence="4">1.3.1.-</ecNumber>
    </submittedName>
</protein>
<dbReference type="EC" id="1.3.1.-" evidence="4"/>
<dbReference type="Proteomes" id="UP001597459">
    <property type="component" value="Unassembled WGS sequence"/>
</dbReference>
<dbReference type="PANTHER" id="PTHR36925">
    <property type="entry name" value="COBALT-PRECORRIN-6A REDUCTASE"/>
    <property type="match status" value="1"/>
</dbReference>
<keyword evidence="5" id="KW-1185">Reference proteome</keyword>
<dbReference type="RefSeq" id="WP_378254325.1">
    <property type="nucleotide sequence ID" value="NZ_JBHSJV010000001.1"/>
</dbReference>
<comment type="caution">
    <text evidence="4">The sequence shown here is derived from an EMBL/GenBank/DDBJ whole genome shotgun (WGS) entry which is preliminary data.</text>
</comment>
<dbReference type="Pfam" id="PF02571">
    <property type="entry name" value="CbiJ"/>
    <property type="match status" value="1"/>
</dbReference>
<dbReference type="InterPro" id="IPR003723">
    <property type="entry name" value="Precorrin-6x_reduct"/>
</dbReference>
<keyword evidence="3 4" id="KW-0560">Oxidoreductase</keyword>
<keyword evidence="2" id="KW-0169">Cobalamin biosynthesis</keyword>
<evidence type="ECO:0000313" key="4">
    <source>
        <dbReference type="EMBL" id="MFD2592350.1"/>
    </source>
</evidence>
<evidence type="ECO:0000313" key="5">
    <source>
        <dbReference type="Proteomes" id="UP001597459"/>
    </source>
</evidence>
<dbReference type="PROSITE" id="PS51014">
    <property type="entry name" value="COBK_CBIJ"/>
    <property type="match status" value="1"/>
</dbReference>
<gene>
    <name evidence="4" type="ORF">ACFSTE_16040</name>
</gene>
<organism evidence="4 5">
    <name type="scientific">Aquimarina hainanensis</name>
    <dbReference type="NCBI Taxonomy" id="1578017"/>
    <lineage>
        <taxon>Bacteria</taxon>
        <taxon>Pseudomonadati</taxon>
        <taxon>Bacteroidota</taxon>
        <taxon>Flavobacteriia</taxon>
        <taxon>Flavobacteriales</taxon>
        <taxon>Flavobacteriaceae</taxon>
        <taxon>Aquimarina</taxon>
    </lineage>
</organism>
<dbReference type="PANTHER" id="PTHR36925:SF1">
    <property type="entry name" value="COBALT-PRECORRIN-6A REDUCTASE"/>
    <property type="match status" value="1"/>
</dbReference>
<proteinExistence type="predicted"/>
<reference evidence="5" key="1">
    <citation type="journal article" date="2019" name="Int. J. Syst. Evol. Microbiol.">
        <title>The Global Catalogue of Microorganisms (GCM) 10K type strain sequencing project: providing services to taxonomists for standard genome sequencing and annotation.</title>
        <authorList>
            <consortium name="The Broad Institute Genomics Platform"/>
            <consortium name="The Broad Institute Genome Sequencing Center for Infectious Disease"/>
            <person name="Wu L."/>
            <person name="Ma J."/>
        </authorList>
    </citation>
    <scope>NUCLEOTIDE SEQUENCE [LARGE SCALE GENOMIC DNA]</scope>
    <source>
        <strain evidence="5">KCTC 42423</strain>
    </source>
</reference>
<evidence type="ECO:0000256" key="3">
    <source>
        <dbReference type="ARBA" id="ARBA00023002"/>
    </source>
</evidence>
<name>A0ABW5ND62_9FLAO</name>
<dbReference type="GO" id="GO:0016491">
    <property type="term" value="F:oxidoreductase activity"/>
    <property type="evidence" value="ECO:0007669"/>
    <property type="project" value="UniProtKB-KW"/>
</dbReference>
<comment type="pathway">
    <text evidence="1">Cofactor biosynthesis; adenosylcobalamin biosynthesis.</text>
</comment>